<dbReference type="SUPFAM" id="SSF54236">
    <property type="entry name" value="Ubiquitin-like"/>
    <property type="match status" value="1"/>
</dbReference>
<dbReference type="PROSITE" id="PS51399">
    <property type="entry name" value="SEP"/>
    <property type="match status" value="1"/>
</dbReference>
<dbReference type="GeneID" id="117366227"/>
<evidence type="ECO:0000313" key="15">
    <source>
        <dbReference type="Proteomes" id="UP000515159"/>
    </source>
</evidence>
<dbReference type="InterPro" id="IPR036241">
    <property type="entry name" value="NSFL1C_SEP_dom_sf"/>
</dbReference>
<dbReference type="Gene3D" id="3.30.420.210">
    <property type="entry name" value="SEP domain"/>
    <property type="match status" value="1"/>
</dbReference>
<evidence type="ECO:0000256" key="5">
    <source>
        <dbReference type="ARBA" id="ARBA00059434"/>
    </source>
</evidence>
<dbReference type="AlphaFoldDB" id="A0A6P8S540"/>
<evidence type="ECO:0000256" key="9">
    <source>
        <dbReference type="ARBA" id="ARBA00081109"/>
    </source>
</evidence>
<evidence type="ECO:0000256" key="6">
    <source>
        <dbReference type="ARBA" id="ARBA00062345"/>
    </source>
</evidence>
<keyword evidence="3 10" id="KW-0175">Coiled coil</keyword>
<feature type="region of interest" description="Disordered" evidence="11">
    <location>
        <begin position="1"/>
        <end position="25"/>
    </location>
</feature>
<dbReference type="Pfam" id="PF08059">
    <property type="entry name" value="SEP"/>
    <property type="match status" value="1"/>
</dbReference>
<evidence type="ECO:0000259" key="12">
    <source>
        <dbReference type="PROSITE" id="PS50033"/>
    </source>
</evidence>
<feature type="domain" description="UBX" evidence="12">
    <location>
        <begin position="402"/>
        <end position="479"/>
    </location>
</feature>
<dbReference type="FunFam" id="3.30.420.210:FF:000003">
    <property type="entry name" value="UBX domain protein 11"/>
    <property type="match status" value="1"/>
</dbReference>
<dbReference type="InterPro" id="IPR001012">
    <property type="entry name" value="UBX_dom"/>
</dbReference>
<name>A0A6P8S540_GEOSA</name>
<dbReference type="RefSeq" id="XP_033813370.1">
    <property type="nucleotide sequence ID" value="XM_033957479.1"/>
</dbReference>
<dbReference type="KEGG" id="gsh:117366227"/>
<evidence type="ECO:0000256" key="1">
    <source>
        <dbReference type="ARBA" id="ARBA00004245"/>
    </source>
</evidence>
<reference evidence="16" key="1">
    <citation type="submission" date="2025-08" db="UniProtKB">
        <authorList>
            <consortium name="RefSeq"/>
        </authorList>
    </citation>
    <scope>IDENTIFICATION</scope>
</reference>
<evidence type="ECO:0000256" key="11">
    <source>
        <dbReference type="SAM" id="MobiDB-lite"/>
    </source>
</evidence>
<evidence type="ECO:0000259" key="13">
    <source>
        <dbReference type="PROSITE" id="PS50053"/>
    </source>
</evidence>
<evidence type="ECO:0000259" key="14">
    <source>
        <dbReference type="PROSITE" id="PS51399"/>
    </source>
</evidence>
<dbReference type="PROSITE" id="PS50033">
    <property type="entry name" value="UBX"/>
    <property type="match status" value="1"/>
</dbReference>
<accession>A0A6P8S540</accession>
<dbReference type="Gene3D" id="3.10.20.90">
    <property type="entry name" value="Phosphatidylinositol 3-kinase Catalytic Subunit, Chain A, domain 1"/>
    <property type="match status" value="1"/>
</dbReference>
<proteinExistence type="predicted"/>
<keyword evidence="15" id="KW-1185">Reference proteome</keyword>
<dbReference type="CDD" id="cd17077">
    <property type="entry name" value="UBX_UBXN11"/>
    <property type="match status" value="1"/>
</dbReference>
<dbReference type="GO" id="GO:0005856">
    <property type="term" value="C:cytoskeleton"/>
    <property type="evidence" value="ECO:0007669"/>
    <property type="project" value="UniProtKB-SubCell"/>
</dbReference>
<feature type="region of interest" description="Disordered" evidence="11">
    <location>
        <begin position="166"/>
        <end position="185"/>
    </location>
</feature>
<comment type="subunit">
    <text evidence="6">Interacts with GNA12, GNA13, RND1, RND2 and RND3.</text>
</comment>
<evidence type="ECO:0000256" key="10">
    <source>
        <dbReference type="SAM" id="Coils"/>
    </source>
</evidence>
<comment type="function">
    <text evidence="5">May be involved in the reorganization of actin cytoskeleton mediated by RND1, RND2 and RND3. Promotes RHOA activation mediated by GNA12 and GNA13.</text>
</comment>
<dbReference type="FunFam" id="3.10.20.90:FF:000454">
    <property type="entry name" value="UBX domain protein 11"/>
    <property type="match status" value="1"/>
</dbReference>
<keyword evidence="2" id="KW-0963">Cytoplasm</keyword>
<evidence type="ECO:0000256" key="2">
    <source>
        <dbReference type="ARBA" id="ARBA00022490"/>
    </source>
</evidence>
<dbReference type="PANTHER" id="PTHR23333:SF4">
    <property type="entry name" value="UBX DOMAIN-CONTAINING PROTEIN 11"/>
    <property type="match status" value="1"/>
</dbReference>
<sequence>MSSPLSSLGRNRRSPLPEVPTPGRAVPFKQTISLEDEDAMFNSILNSCPRMKLQTETASTSNSKQTALATGSAPTDLELMSSMMQKMTLLEQRVRSQAQEIQKKDQKISVLEQKMKIFQGTKDELSESNRAEELEAKCLQLQNRVWEMERFLNDYGMTWIGESDSLSDSESLEESPGAGSEIPSSQLFWKPEHSTASSFQVDFDLILENVKDLNILAGEGESKIEHTERGARLRQRDPIPLTLYKNGIVMFSGPFRSYEEPCTQQCMQDIMDGYFPTELQHRFPEGIPFQITDRRDVIFRESHRWDTFPGQGHKVGEVQPVGKSLQETSEIPGPKLTMDQFLNKLPRAVIRAGKVLDIREPIREALQGIRGTKKSSVILVETPSLTAMKERLKIDEQNRPPAASNISTLRIKSENGDQTYIVKMAFTETIADLRAYLAHHRGTDSNLYDIISAFPQEEYTDNSKTLQEYGLIPNATLLLRPKRA</sequence>
<dbReference type="OrthoDB" id="25887at2759"/>
<dbReference type="SUPFAM" id="SSF102848">
    <property type="entry name" value="NSFL1 (p97 ATPase) cofactor p47, SEP domain"/>
    <property type="match status" value="1"/>
</dbReference>
<dbReference type="GO" id="GO:0043130">
    <property type="term" value="F:ubiquitin binding"/>
    <property type="evidence" value="ECO:0007669"/>
    <property type="project" value="TreeGrafter"/>
</dbReference>
<feature type="domain" description="Ubiquitin-like" evidence="13">
    <location>
        <begin position="407"/>
        <end position="484"/>
    </location>
</feature>
<dbReference type="InParanoid" id="A0A6P8S540"/>
<dbReference type="PROSITE" id="PS50053">
    <property type="entry name" value="UBIQUITIN_2"/>
    <property type="match status" value="1"/>
</dbReference>
<dbReference type="InterPro" id="IPR000626">
    <property type="entry name" value="Ubiquitin-like_dom"/>
</dbReference>
<evidence type="ECO:0000256" key="8">
    <source>
        <dbReference type="ARBA" id="ARBA00075811"/>
    </source>
</evidence>
<feature type="coiled-coil region" evidence="10">
    <location>
        <begin position="87"/>
        <end position="144"/>
    </location>
</feature>
<gene>
    <name evidence="16" type="primary">UBXN11</name>
</gene>
<dbReference type="CTD" id="91544"/>
<dbReference type="Pfam" id="PF00789">
    <property type="entry name" value="UBX"/>
    <property type="match status" value="1"/>
</dbReference>
<dbReference type="GO" id="GO:0043161">
    <property type="term" value="P:proteasome-mediated ubiquitin-dependent protein catabolic process"/>
    <property type="evidence" value="ECO:0007669"/>
    <property type="project" value="TreeGrafter"/>
</dbReference>
<comment type="subcellular location">
    <subcellularLocation>
        <location evidence="1">Cytoplasm</location>
        <location evidence="1">Cytoskeleton</location>
    </subcellularLocation>
</comment>
<protein>
    <recommendedName>
        <fullName evidence="7">UBX domain-containing protein 11</fullName>
    </recommendedName>
    <alternativeName>
        <fullName evidence="9">Socius</fullName>
    </alternativeName>
    <alternativeName>
        <fullName evidence="8">UBX domain-containing protein 5</fullName>
    </alternativeName>
</protein>
<evidence type="ECO:0000256" key="7">
    <source>
        <dbReference type="ARBA" id="ARBA00073759"/>
    </source>
</evidence>
<organism evidence="15 16">
    <name type="scientific">Geotrypetes seraphini</name>
    <name type="common">Gaboon caecilian</name>
    <name type="synonym">Caecilia seraphini</name>
    <dbReference type="NCBI Taxonomy" id="260995"/>
    <lineage>
        <taxon>Eukaryota</taxon>
        <taxon>Metazoa</taxon>
        <taxon>Chordata</taxon>
        <taxon>Craniata</taxon>
        <taxon>Vertebrata</taxon>
        <taxon>Euteleostomi</taxon>
        <taxon>Amphibia</taxon>
        <taxon>Gymnophiona</taxon>
        <taxon>Geotrypetes</taxon>
    </lineage>
</organism>
<evidence type="ECO:0000313" key="16">
    <source>
        <dbReference type="RefSeq" id="XP_033813370.1"/>
    </source>
</evidence>
<dbReference type="InterPro" id="IPR029071">
    <property type="entry name" value="Ubiquitin-like_domsf"/>
</dbReference>
<evidence type="ECO:0000256" key="4">
    <source>
        <dbReference type="ARBA" id="ARBA00023212"/>
    </source>
</evidence>
<dbReference type="Proteomes" id="UP000515159">
    <property type="component" value="Chromosome 8"/>
</dbReference>
<dbReference type="PANTHER" id="PTHR23333">
    <property type="entry name" value="UBX DOMAIN CONTAINING PROTEIN"/>
    <property type="match status" value="1"/>
</dbReference>
<evidence type="ECO:0000256" key="3">
    <source>
        <dbReference type="ARBA" id="ARBA00023054"/>
    </source>
</evidence>
<dbReference type="FunCoup" id="A0A6P8S540">
    <property type="interactions" value="485"/>
</dbReference>
<keyword evidence="4" id="KW-0206">Cytoskeleton</keyword>
<dbReference type="InterPro" id="IPR012989">
    <property type="entry name" value="SEP_domain"/>
</dbReference>
<feature type="domain" description="SEP" evidence="14">
    <location>
        <begin position="236"/>
        <end position="300"/>
    </location>
</feature>